<evidence type="ECO:0000313" key="2">
    <source>
        <dbReference type="Proteomes" id="UP000188268"/>
    </source>
</evidence>
<evidence type="ECO:0000313" key="1">
    <source>
        <dbReference type="EMBL" id="OMO69161.1"/>
    </source>
</evidence>
<dbReference type="AlphaFoldDB" id="A0A1R3HFS2"/>
<reference evidence="1 2" key="1">
    <citation type="submission" date="2013-09" db="EMBL/GenBank/DDBJ databases">
        <title>Corchorus capsularis genome sequencing.</title>
        <authorList>
            <person name="Alam M."/>
            <person name="Haque M.S."/>
            <person name="Islam M.S."/>
            <person name="Emdad E.M."/>
            <person name="Islam M.M."/>
            <person name="Ahmed B."/>
            <person name="Halim A."/>
            <person name="Hossen Q.M.M."/>
            <person name="Hossain M.Z."/>
            <person name="Ahmed R."/>
            <person name="Khan M.M."/>
            <person name="Islam R."/>
            <person name="Rashid M.M."/>
            <person name="Khan S.A."/>
            <person name="Rahman M.S."/>
            <person name="Alam M."/>
        </authorList>
    </citation>
    <scope>NUCLEOTIDE SEQUENCE [LARGE SCALE GENOMIC DNA]</scope>
    <source>
        <strain evidence="2">cv. CVL-1</strain>
        <tissue evidence="1">Whole seedling</tissue>
    </source>
</reference>
<dbReference type="Gramene" id="OMO69161">
    <property type="protein sequence ID" value="OMO69161"/>
    <property type="gene ID" value="CCACVL1_19637"/>
</dbReference>
<keyword evidence="2" id="KW-1185">Reference proteome</keyword>
<dbReference type="Proteomes" id="UP000188268">
    <property type="component" value="Unassembled WGS sequence"/>
</dbReference>
<accession>A0A1R3HFS2</accession>
<dbReference type="OrthoDB" id="10519419at2759"/>
<dbReference type="EMBL" id="AWWV01012080">
    <property type="protein sequence ID" value="OMO69161.1"/>
    <property type="molecule type" value="Genomic_DNA"/>
</dbReference>
<proteinExistence type="predicted"/>
<sequence length="94" mass="10164">PRGSNQSPPGYPTSVPVSLLLGKMGSVFTQPGLRMSTHHLPSAQPMKIISTMKRVVVSVKIPAAPNIAHLQCTSSACTFHLNFKKNAANLQQKW</sequence>
<gene>
    <name evidence="1" type="ORF">CCACVL1_19637</name>
</gene>
<protein>
    <submittedName>
        <fullName evidence="1">Uncharacterized protein</fullName>
    </submittedName>
</protein>
<organism evidence="1 2">
    <name type="scientific">Corchorus capsularis</name>
    <name type="common">Jute</name>
    <dbReference type="NCBI Taxonomy" id="210143"/>
    <lineage>
        <taxon>Eukaryota</taxon>
        <taxon>Viridiplantae</taxon>
        <taxon>Streptophyta</taxon>
        <taxon>Embryophyta</taxon>
        <taxon>Tracheophyta</taxon>
        <taxon>Spermatophyta</taxon>
        <taxon>Magnoliopsida</taxon>
        <taxon>eudicotyledons</taxon>
        <taxon>Gunneridae</taxon>
        <taxon>Pentapetalae</taxon>
        <taxon>rosids</taxon>
        <taxon>malvids</taxon>
        <taxon>Malvales</taxon>
        <taxon>Malvaceae</taxon>
        <taxon>Grewioideae</taxon>
        <taxon>Apeibeae</taxon>
        <taxon>Corchorus</taxon>
    </lineage>
</organism>
<name>A0A1R3HFS2_COCAP</name>
<feature type="non-terminal residue" evidence="1">
    <location>
        <position position="1"/>
    </location>
</feature>
<comment type="caution">
    <text evidence="1">The sequence shown here is derived from an EMBL/GenBank/DDBJ whole genome shotgun (WGS) entry which is preliminary data.</text>
</comment>